<dbReference type="PANTHER" id="PTHR45125:SF40">
    <property type="entry name" value="OS06G0117800 PROTEIN"/>
    <property type="match status" value="1"/>
</dbReference>
<keyword evidence="2" id="KW-1185">Reference proteome</keyword>
<evidence type="ECO:0008006" key="3">
    <source>
        <dbReference type="Google" id="ProtNLM"/>
    </source>
</evidence>
<reference evidence="1 2" key="1">
    <citation type="submission" date="2024-02" db="EMBL/GenBank/DDBJ databases">
        <title>High-quality chromosome-scale genome assembly of Pensacola bahiagrass (Paspalum notatum Flugge var. saurae).</title>
        <authorList>
            <person name="Vega J.M."/>
            <person name="Podio M."/>
            <person name="Orjuela J."/>
            <person name="Siena L.A."/>
            <person name="Pessino S.C."/>
            <person name="Combes M.C."/>
            <person name="Mariac C."/>
            <person name="Albertini E."/>
            <person name="Pupilli F."/>
            <person name="Ortiz J.P.A."/>
            <person name="Leblanc O."/>
        </authorList>
    </citation>
    <scope>NUCLEOTIDE SEQUENCE [LARGE SCALE GENOMIC DNA]</scope>
    <source>
        <strain evidence="1">R1</strain>
        <tissue evidence="1">Leaf</tissue>
    </source>
</reference>
<protein>
    <recommendedName>
        <fullName evidence="3">No apical meristem-associated C-terminal domain-containing protein</fullName>
    </recommendedName>
</protein>
<gene>
    <name evidence="1" type="ORF">U9M48_021665</name>
</gene>
<proteinExistence type="predicted"/>
<evidence type="ECO:0000313" key="1">
    <source>
        <dbReference type="EMBL" id="WVZ73349.1"/>
    </source>
</evidence>
<name>A0AAQ3TG36_PASNO</name>
<dbReference type="EMBL" id="CP144749">
    <property type="protein sequence ID" value="WVZ73349.1"/>
    <property type="molecule type" value="Genomic_DNA"/>
</dbReference>
<dbReference type="Proteomes" id="UP001341281">
    <property type="component" value="Chromosome 05"/>
</dbReference>
<dbReference type="AlphaFoldDB" id="A0AAQ3TG36"/>
<organism evidence="1 2">
    <name type="scientific">Paspalum notatum var. saurae</name>
    <dbReference type="NCBI Taxonomy" id="547442"/>
    <lineage>
        <taxon>Eukaryota</taxon>
        <taxon>Viridiplantae</taxon>
        <taxon>Streptophyta</taxon>
        <taxon>Embryophyta</taxon>
        <taxon>Tracheophyta</taxon>
        <taxon>Spermatophyta</taxon>
        <taxon>Magnoliopsida</taxon>
        <taxon>Liliopsida</taxon>
        <taxon>Poales</taxon>
        <taxon>Poaceae</taxon>
        <taxon>PACMAD clade</taxon>
        <taxon>Panicoideae</taxon>
        <taxon>Andropogonodae</taxon>
        <taxon>Paspaleae</taxon>
        <taxon>Paspalinae</taxon>
        <taxon>Paspalum</taxon>
    </lineage>
</organism>
<sequence>MTLDLALQMSVSEATFDEAVRIMQATSKQLLELSMAKLYSGKALTVFEVEELREALETIATGLDQDSLHCQAAVDSAKEEEELKKRDAPSDYSWPASSLELHPDECLSHKDHIEQFWGFIPNDAGQYQMSFQNVMSQTEIGFEFLVLNLGRALKEKNVSQRGEAFSKEEDWIICSAFLNVSKDPVTGTNQSSGGYYQRMHVYFHENLGTQSNRSVTAIQHRWLSIQKVVNKFSGFFSTVERLNERGHNEQSRINEAVKLYEDFEAWTFGHCWDVLPHEPKWNDKMLEINTVGNATRVNQRLAANSTDDQVVGGRGGGPVMAHYGAPAQKAKRRKQAPGGQGVDLHVSTGSPSVPALAAALVAHSPPRRQSARLRPPVVRRSALAPPCGLVVIDLARLRLGSARRPRGRRS</sequence>
<accession>A0AAQ3TG36</accession>
<dbReference type="PANTHER" id="PTHR45125">
    <property type="entry name" value="F21J9.4-RELATED"/>
    <property type="match status" value="1"/>
</dbReference>
<evidence type="ECO:0000313" key="2">
    <source>
        <dbReference type="Proteomes" id="UP001341281"/>
    </source>
</evidence>